<dbReference type="PRINTS" id="PR00759">
    <property type="entry name" value="BASICPTASE"/>
</dbReference>
<feature type="domain" description="BPTI/Kunitz inhibitor" evidence="8">
    <location>
        <begin position="46"/>
        <end position="96"/>
    </location>
</feature>
<sequence>MIEPQPATVFTPRPIFRANPTTVSPPVEHVTIFGPPQKPDFDVDACVMPPDSGKCRNFVTRWFYNAEKGSCREFTYGSCGGNANNFADKAICEARCVPSINAILPQRCNYPKDEGFGIEYHPKWYFNGRNLRCEQMVFRGSGGNDNQFSSQRDCDLSCKPVQGHFVPQVPQPPPRKNHKDTDKKPLPINSAHGTLTAQEGGYDGAGVPSPVHTLPDNAPAPVPNAPTANAPAEKQPTAPAPGPAPATAPHAPSVDVNQYVPATPPLREEYNSVEEAAAPAPVAPAAPAHAPTPSVSNAQTPAASSSNSNVEGGDQNEGYNNNQGHGSAAAPSAPAQPSAPTAPLSPPTHTAPEQQPSSNQGSEASLNHAAGIPVGRGKYEEPNAEQGINHSAAIGSREKVENAGESNTIDMESVDGSVSNGNEGMNVQGTSSSSNNVQTSHGSASSSSSSASAAATETHGNNGAKYETTDETVEGGSEASETEVPAAPESHGSANNNNNNYNAIPAEVGMVPTADSHLPMLGPSPKMTIDYSKGIRVDNNNNAKAEGIRTANSGDFISEHLTDKDLDSVKTFNGGVEDEEEVEEAPEESPRIPVCPNGLQAKLYDNGRPVMCLPGKDQCPENSVCYFNGMDYFCCPNTDDPYDQHIFGGYDGEEVKHGYKSVPTSLNIRAIRRKRQTSAGGIPPSSFSIDHITKPLRFDDKPVKQISRAGSVDALARLRVNPCTQEVEEGDCNDAHLRYFYDIKTDTCRLFYYSGCNGNANNFITQNECNQRCKLGIIITTTEAPVPPGRCPGGKLPLGDNAPVLCGNQTDSIGCPRGYYCRNGPPDKSVEDLL</sequence>
<dbReference type="SMART" id="SM00131">
    <property type="entry name" value="KU"/>
    <property type="match status" value="3"/>
</dbReference>
<feature type="domain" description="BPTI/Kunitz inhibitor" evidence="8">
    <location>
        <begin position="723"/>
        <end position="773"/>
    </location>
</feature>
<feature type="region of interest" description="Disordered" evidence="7">
    <location>
        <begin position="161"/>
        <end position="259"/>
    </location>
</feature>
<evidence type="ECO:0000313" key="9">
    <source>
        <dbReference type="Proteomes" id="UP000887577"/>
    </source>
</evidence>
<keyword evidence="3" id="KW-0800">Toxin</keyword>
<dbReference type="SMART" id="SM00289">
    <property type="entry name" value="WR1"/>
    <property type="match status" value="2"/>
</dbReference>
<protein>
    <submittedName>
        <fullName evidence="10">BPTI/Kunitz inhibitor domain-containing protein</fullName>
    </submittedName>
</protein>
<dbReference type="Proteomes" id="UP000887577">
    <property type="component" value="Unplaced"/>
</dbReference>
<feature type="region of interest" description="Disordered" evidence="7">
    <location>
        <begin position="275"/>
        <end position="501"/>
    </location>
</feature>
<evidence type="ECO:0000259" key="8">
    <source>
        <dbReference type="PROSITE" id="PS50279"/>
    </source>
</evidence>
<feature type="compositionally biased region" description="Polar residues" evidence="7">
    <location>
        <begin position="404"/>
        <end position="442"/>
    </location>
</feature>
<dbReference type="Pfam" id="PF14625">
    <property type="entry name" value="Lustrin_cystein"/>
    <property type="match status" value="2"/>
</dbReference>
<dbReference type="PROSITE" id="PS50279">
    <property type="entry name" value="BPTI_KUNITZ_2"/>
    <property type="match status" value="3"/>
</dbReference>
<keyword evidence="6" id="KW-1015">Disulfide bond</keyword>
<feature type="compositionally biased region" description="Low complexity" evidence="7">
    <location>
        <begin position="327"/>
        <end position="352"/>
    </location>
</feature>
<dbReference type="InterPro" id="IPR050098">
    <property type="entry name" value="TFPI/VKTCI-like"/>
</dbReference>
<dbReference type="InterPro" id="IPR002223">
    <property type="entry name" value="Kunitz_BPTI"/>
</dbReference>
<dbReference type="InterPro" id="IPR020901">
    <property type="entry name" value="Prtase_inh_Kunz-CS"/>
</dbReference>
<comment type="subcellular location">
    <subcellularLocation>
        <location evidence="1">Secreted</location>
    </subcellularLocation>
</comment>
<dbReference type="AlphaFoldDB" id="A0A914XTC4"/>
<dbReference type="SUPFAM" id="SSF57362">
    <property type="entry name" value="BPTI-like"/>
    <property type="match status" value="3"/>
</dbReference>
<evidence type="ECO:0000313" key="10">
    <source>
        <dbReference type="WBParaSite" id="PSU_v2.g10518.t1"/>
    </source>
</evidence>
<dbReference type="InterPro" id="IPR006150">
    <property type="entry name" value="Cys_repeat_1"/>
</dbReference>
<evidence type="ECO:0000256" key="1">
    <source>
        <dbReference type="ARBA" id="ARBA00004613"/>
    </source>
</evidence>
<keyword evidence="5" id="KW-0722">Serine protease inhibitor</keyword>
<evidence type="ECO:0000256" key="3">
    <source>
        <dbReference type="ARBA" id="ARBA00022656"/>
    </source>
</evidence>
<feature type="compositionally biased region" description="Polar residues" evidence="7">
    <location>
        <begin position="294"/>
        <end position="310"/>
    </location>
</feature>
<feature type="compositionally biased region" description="Low complexity" evidence="7">
    <location>
        <begin position="443"/>
        <end position="455"/>
    </location>
</feature>
<keyword evidence="2" id="KW-0964">Secreted</keyword>
<dbReference type="PANTHER" id="PTHR10083">
    <property type="entry name" value="KUNITZ-TYPE PROTEASE INHIBITOR-RELATED"/>
    <property type="match status" value="1"/>
</dbReference>
<evidence type="ECO:0000256" key="5">
    <source>
        <dbReference type="ARBA" id="ARBA00022900"/>
    </source>
</evidence>
<dbReference type="InterPro" id="IPR036880">
    <property type="entry name" value="Kunitz_BPTI_sf"/>
</dbReference>
<feature type="compositionally biased region" description="Low complexity" evidence="7">
    <location>
        <begin position="276"/>
        <end position="293"/>
    </location>
</feature>
<evidence type="ECO:0000256" key="4">
    <source>
        <dbReference type="ARBA" id="ARBA00022690"/>
    </source>
</evidence>
<evidence type="ECO:0000256" key="2">
    <source>
        <dbReference type="ARBA" id="ARBA00022525"/>
    </source>
</evidence>
<proteinExistence type="predicted"/>
<dbReference type="PANTHER" id="PTHR10083:SF217">
    <property type="entry name" value="BOOPHILIN-H2"/>
    <property type="match status" value="1"/>
</dbReference>
<dbReference type="CDD" id="cd00109">
    <property type="entry name" value="Kunitz-type"/>
    <property type="match status" value="2"/>
</dbReference>
<feature type="domain" description="BPTI/Kunitz inhibitor" evidence="8">
    <location>
        <begin position="108"/>
        <end position="158"/>
    </location>
</feature>
<evidence type="ECO:0000256" key="6">
    <source>
        <dbReference type="ARBA" id="ARBA00023157"/>
    </source>
</evidence>
<dbReference type="Pfam" id="PF00014">
    <property type="entry name" value="Kunitz_BPTI"/>
    <property type="match status" value="3"/>
</dbReference>
<reference evidence="10" key="1">
    <citation type="submission" date="2022-11" db="UniProtKB">
        <authorList>
            <consortium name="WormBaseParasite"/>
        </authorList>
    </citation>
    <scope>IDENTIFICATION</scope>
</reference>
<accession>A0A914XTC4</accession>
<dbReference type="GO" id="GO:0005615">
    <property type="term" value="C:extracellular space"/>
    <property type="evidence" value="ECO:0007669"/>
    <property type="project" value="TreeGrafter"/>
</dbReference>
<dbReference type="WBParaSite" id="PSU_v2.g10518.t1">
    <property type="protein sequence ID" value="PSU_v2.g10518.t1"/>
    <property type="gene ID" value="PSU_v2.g10518"/>
</dbReference>
<dbReference type="FunFam" id="4.10.410.10:FF:000020">
    <property type="entry name" value="Collagen, type VI, alpha 3"/>
    <property type="match status" value="2"/>
</dbReference>
<name>A0A914XTC4_9BILA</name>
<evidence type="ECO:0000256" key="7">
    <source>
        <dbReference type="SAM" id="MobiDB-lite"/>
    </source>
</evidence>
<feature type="compositionally biased region" description="Polar residues" evidence="7">
    <location>
        <begin position="353"/>
        <end position="365"/>
    </location>
</feature>
<dbReference type="GO" id="GO:0004867">
    <property type="term" value="F:serine-type endopeptidase inhibitor activity"/>
    <property type="evidence" value="ECO:0007669"/>
    <property type="project" value="UniProtKB-KW"/>
</dbReference>
<keyword evidence="9" id="KW-1185">Reference proteome</keyword>
<organism evidence="9 10">
    <name type="scientific">Panagrolaimus superbus</name>
    <dbReference type="NCBI Taxonomy" id="310955"/>
    <lineage>
        <taxon>Eukaryota</taxon>
        <taxon>Metazoa</taxon>
        <taxon>Ecdysozoa</taxon>
        <taxon>Nematoda</taxon>
        <taxon>Chromadorea</taxon>
        <taxon>Rhabditida</taxon>
        <taxon>Tylenchina</taxon>
        <taxon>Panagrolaimomorpha</taxon>
        <taxon>Panagrolaimoidea</taxon>
        <taxon>Panagrolaimidae</taxon>
        <taxon>Panagrolaimus</taxon>
    </lineage>
</organism>
<dbReference type="Gene3D" id="4.10.410.10">
    <property type="entry name" value="Pancreatic trypsin inhibitor Kunitz domain"/>
    <property type="match status" value="3"/>
</dbReference>
<dbReference type="PROSITE" id="PS00280">
    <property type="entry name" value="BPTI_KUNITZ_1"/>
    <property type="match status" value="1"/>
</dbReference>
<keyword evidence="4" id="KW-0646">Protease inhibitor</keyword>
<dbReference type="InterPro" id="IPR028150">
    <property type="entry name" value="Lustrin_cystein"/>
</dbReference>